<reference evidence="3 4" key="1">
    <citation type="submission" date="2021-02" db="EMBL/GenBank/DDBJ databases">
        <title>Variation within the Batrachochytrium salamandrivorans European outbreak.</title>
        <authorList>
            <person name="Kelly M."/>
            <person name="Pasmans F."/>
            <person name="Shea T.P."/>
            <person name="Munoz J.F."/>
            <person name="Carranza S."/>
            <person name="Cuomo C.A."/>
            <person name="Martel A."/>
        </authorList>
    </citation>
    <scope>NUCLEOTIDE SEQUENCE [LARGE SCALE GENOMIC DNA]</scope>
    <source>
        <strain evidence="3 4">AMFP18/2</strain>
    </source>
</reference>
<dbReference type="Proteomes" id="UP001648503">
    <property type="component" value="Unassembled WGS sequence"/>
</dbReference>
<keyword evidence="1" id="KW-0175">Coiled coil</keyword>
<feature type="coiled-coil region" evidence="1">
    <location>
        <begin position="576"/>
        <end position="624"/>
    </location>
</feature>
<feature type="compositionally biased region" description="Low complexity" evidence="2">
    <location>
        <begin position="1"/>
        <end position="19"/>
    </location>
</feature>
<accession>A0ABQ8FA13</accession>
<feature type="compositionally biased region" description="Basic and acidic residues" evidence="2">
    <location>
        <begin position="161"/>
        <end position="178"/>
    </location>
</feature>
<feature type="region of interest" description="Disordered" evidence="2">
    <location>
        <begin position="429"/>
        <end position="448"/>
    </location>
</feature>
<gene>
    <name evidence="3" type="ORF">BASA50_006388</name>
</gene>
<evidence type="ECO:0000313" key="3">
    <source>
        <dbReference type="EMBL" id="KAH6594712.1"/>
    </source>
</evidence>
<keyword evidence="4" id="KW-1185">Reference proteome</keyword>
<sequence length="805" mass="88716">MVTASSTTSAPSSESSMTAKTNRTLAPGLMTTTDLQSLIDDLLADYNNPEGVTHDLSISDIVQYMETIVGPSNWESLACILPESLRRAATITTSTTTTIPTALSPIETTTITAPLSPITTATTTPTTDFRNSYLSTSMAMIRPSTSHSPSPPLSSPLLHAAHRDPRRESRLHSDMHQDDNDDNNDDNNDDAACIAHVHPHHRITAVSPSRHHIPMRSAKIPSPSSIDVELMSFSPPRTSRNSLLPAAVASPQTPSFVSDFPIYTPRSLSTASGRADIMPAASINNIVAFTASPAAEPHWSLPSYSPSLSASKRGANSISRRISHLSNVTTSPSKQPSIPLVPSQPTENHILNNNIDSPDSVDITSHTQKPAFDWISETRSPDLSNDLFRESAVPGLGDDDSGNSILFGGMDTPGGLVRDMSDIIMESDASLASNSSSNSSKSRQRLQRQLDDAYNAIRDTEERNRTLQSELDSASQLIQSQHRELHSSRSTIETLNDDLLQIRTRFNELLRVEFISNDLSGKLEREKAKCEEISDASHQELMAKQEALDEIQKKHREQATLLQKILDKVKSLETCNMGLSSEIKSLQMENMTAQNKYFDEHDIRTQLENEVANLTFNLKMSKETAKEIKDSVSIRNTNSLAVEMQSKSSLVDSHSSATQTDIIPEDNSIALLERQLKDLADEFITLEGQKIAFRREMYEVRDSAIDTRRALRQRGHVEAEVKRHLQSLADDLAHTEASTKTIQQDLSKEAELQKRLYKEVVERPHHIEARITSKQCKNAYVQVGVDTKDSASECISASNGALQGI</sequence>
<feature type="compositionally biased region" description="Low complexity" evidence="2">
    <location>
        <begin position="429"/>
        <end position="441"/>
    </location>
</feature>
<feature type="region of interest" description="Disordered" evidence="2">
    <location>
        <begin position="141"/>
        <end position="191"/>
    </location>
</feature>
<protein>
    <submittedName>
        <fullName evidence="3">Uncharacterized protein</fullName>
    </submittedName>
</protein>
<organism evidence="3 4">
    <name type="scientific">Batrachochytrium salamandrivorans</name>
    <dbReference type="NCBI Taxonomy" id="1357716"/>
    <lineage>
        <taxon>Eukaryota</taxon>
        <taxon>Fungi</taxon>
        <taxon>Fungi incertae sedis</taxon>
        <taxon>Chytridiomycota</taxon>
        <taxon>Chytridiomycota incertae sedis</taxon>
        <taxon>Chytridiomycetes</taxon>
        <taxon>Rhizophydiales</taxon>
        <taxon>Rhizophydiales incertae sedis</taxon>
        <taxon>Batrachochytrium</taxon>
    </lineage>
</organism>
<evidence type="ECO:0000313" key="4">
    <source>
        <dbReference type="Proteomes" id="UP001648503"/>
    </source>
</evidence>
<comment type="caution">
    <text evidence="3">The sequence shown here is derived from an EMBL/GenBank/DDBJ whole genome shotgun (WGS) entry which is preliminary data.</text>
</comment>
<proteinExistence type="predicted"/>
<name>A0ABQ8FA13_9FUNG</name>
<evidence type="ECO:0000256" key="2">
    <source>
        <dbReference type="SAM" id="MobiDB-lite"/>
    </source>
</evidence>
<feature type="region of interest" description="Disordered" evidence="2">
    <location>
        <begin position="1"/>
        <end position="27"/>
    </location>
</feature>
<evidence type="ECO:0000256" key="1">
    <source>
        <dbReference type="SAM" id="Coils"/>
    </source>
</evidence>
<feature type="compositionally biased region" description="Acidic residues" evidence="2">
    <location>
        <begin position="179"/>
        <end position="189"/>
    </location>
</feature>
<dbReference type="EMBL" id="JAFCIX010000330">
    <property type="protein sequence ID" value="KAH6594712.1"/>
    <property type="molecule type" value="Genomic_DNA"/>
</dbReference>